<comment type="subcellular location">
    <subcellularLocation>
        <location evidence="1">Nucleus</location>
    </subcellularLocation>
</comment>
<dbReference type="Proteomes" id="UP001439008">
    <property type="component" value="Unassembled WGS sequence"/>
</dbReference>
<organism evidence="11 12">
    <name type="scientific">Bonamia ostreae</name>
    <dbReference type="NCBI Taxonomy" id="126728"/>
    <lineage>
        <taxon>Eukaryota</taxon>
        <taxon>Sar</taxon>
        <taxon>Rhizaria</taxon>
        <taxon>Endomyxa</taxon>
        <taxon>Ascetosporea</taxon>
        <taxon>Haplosporida</taxon>
        <taxon>Bonamia</taxon>
    </lineage>
</organism>
<dbReference type="InterPro" id="IPR023696">
    <property type="entry name" value="Ureohydrolase_dom_sf"/>
</dbReference>
<keyword evidence="4" id="KW-0678">Repressor</keyword>
<dbReference type="PANTHER" id="PTHR10625">
    <property type="entry name" value="HISTONE DEACETYLASE HDAC1-RELATED"/>
    <property type="match status" value="1"/>
</dbReference>
<dbReference type="EMBL" id="JBDODL010000234">
    <property type="protein sequence ID" value="MES1919234.1"/>
    <property type="molecule type" value="Genomic_DNA"/>
</dbReference>
<feature type="domain" description="Histone deacetylase" evidence="10">
    <location>
        <begin position="75"/>
        <end position="373"/>
    </location>
</feature>
<keyword evidence="7" id="KW-0805">Transcription regulation</keyword>
<dbReference type="PRINTS" id="PR01270">
    <property type="entry name" value="HDASUPER"/>
</dbReference>
<keyword evidence="8" id="KW-0804">Transcription</keyword>
<evidence type="ECO:0000313" key="12">
    <source>
        <dbReference type="Proteomes" id="UP001439008"/>
    </source>
</evidence>
<dbReference type="InterPro" id="IPR037138">
    <property type="entry name" value="His_deacetylse_dom_sf"/>
</dbReference>
<dbReference type="Pfam" id="PF00850">
    <property type="entry name" value="Hist_deacetyl"/>
    <property type="match status" value="1"/>
</dbReference>
<evidence type="ECO:0000256" key="2">
    <source>
        <dbReference type="ARBA" id="ARBA00007738"/>
    </source>
</evidence>
<dbReference type="SUPFAM" id="SSF52768">
    <property type="entry name" value="Arginase/deacetylase"/>
    <property type="match status" value="1"/>
</dbReference>
<dbReference type="InterPro" id="IPR023801">
    <property type="entry name" value="His_deacetylse_dom"/>
</dbReference>
<dbReference type="InterPro" id="IPR000286">
    <property type="entry name" value="HDACs"/>
</dbReference>
<accession>A0ABV2AHS2</accession>
<protein>
    <recommendedName>
        <fullName evidence="3">histone deacetylase</fullName>
        <ecNumber evidence="3">3.5.1.98</ecNumber>
    </recommendedName>
</protein>
<dbReference type="CDD" id="cd09992">
    <property type="entry name" value="HDAC_classII"/>
    <property type="match status" value="1"/>
</dbReference>
<evidence type="ECO:0000259" key="10">
    <source>
        <dbReference type="Pfam" id="PF00850"/>
    </source>
</evidence>
<evidence type="ECO:0000313" key="11">
    <source>
        <dbReference type="EMBL" id="MES1919234.1"/>
    </source>
</evidence>
<dbReference type="Gene3D" id="3.40.800.20">
    <property type="entry name" value="Histone deacetylase domain"/>
    <property type="match status" value="1"/>
</dbReference>
<evidence type="ECO:0000256" key="7">
    <source>
        <dbReference type="ARBA" id="ARBA00023015"/>
    </source>
</evidence>
<evidence type="ECO:0000256" key="5">
    <source>
        <dbReference type="ARBA" id="ARBA00022801"/>
    </source>
</evidence>
<evidence type="ECO:0000256" key="9">
    <source>
        <dbReference type="ARBA" id="ARBA00023242"/>
    </source>
</evidence>
<keyword evidence="5" id="KW-0378">Hydrolase</keyword>
<sequence>MIKHKNWYFPVKNIFHSDEEFAESLKTKKLAKNGKRKVLQNGSENGFERKKNCGNRTGLAFDEECLFHFGNSEEPENPERYDACLDVLTLSGLKKRCFPIIANSSIFSVKELIKLAHTKDHMEDLFILNERIGEAICDSNNNDSYYESVFTINSVKQSVAQCVALSELVIEGKLNNGFCMVRPPGHHCDLDRKYGFCHVNNIAIAIKNLQAKNPEIKILVFDWDLHHGNGTEDIFYDDDKIVYISVHQEFDITGKEMFPGTGGISDVGGRSARGRNVNIPVAIGSGDGEFRSIFDHVVSPILKEFAPDAVFVSSGFDSAGGDLLGLLEVTPRMFHYMTERLIREQSNGKVLLFLEGGYNAKVVAQCAAHCISGLLGDFSDFDPKPSIESDFLFSLDNIIRAQRVYWKSLYNSNPLGTNKKSPETTHIVDLSVRKKSRSKRRKKLVALKRYRLTHPEDFDNEISISEHFEEESEYEEVYRDKKVPKIRPLMVPMRALEIIDLTEMAEEKAPESEKSSEENGLEEKVVEIDDGLDVIVLE</sequence>
<evidence type="ECO:0000256" key="6">
    <source>
        <dbReference type="ARBA" id="ARBA00022853"/>
    </source>
</evidence>
<gene>
    <name evidence="11" type="ORF">MHBO_001093</name>
</gene>
<evidence type="ECO:0000256" key="1">
    <source>
        <dbReference type="ARBA" id="ARBA00004123"/>
    </source>
</evidence>
<dbReference type="PANTHER" id="PTHR10625:SF5">
    <property type="entry name" value="HISTONE DEACETYLASE"/>
    <property type="match status" value="1"/>
</dbReference>
<proteinExistence type="inferred from homology"/>
<comment type="caution">
    <text evidence="11">The sequence shown here is derived from an EMBL/GenBank/DDBJ whole genome shotgun (WGS) entry which is preliminary data.</text>
</comment>
<name>A0ABV2AHS2_9EUKA</name>
<comment type="similarity">
    <text evidence="2">Belongs to the histone deacetylase family. HD type 2 subfamily.</text>
</comment>
<evidence type="ECO:0000256" key="3">
    <source>
        <dbReference type="ARBA" id="ARBA00012111"/>
    </source>
</evidence>
<keyword evidence="6" id="KW-0156">Chromatin regulator</keyword>
<evidence type="ECO:0000256" key="8">
    <source>
        <dbReference type="ARBA" id="ARBA00023163"/>
    </source>
</evidence>
<dbReference type="EC" id="3.5.1.98" evidence="3"/>
<keyword evidence="9" id="KW-0539">Nucleus</keyword>
<reference evidence="11 12" key="1">
    <citation type="journal article" date="2024" name="BMC Biol.">
        <title>Comparative genomics of Ascetosporea gives new insight into the evolutionary basis for animal parasitism in Rhizaria.</title>
        <authorList>
            <person name="Hiltunen Thoren M."/>
            <person name="Onut-Brannstrom I."/>
            <person name="Alfjorden A."/>
            <person name="Peckova H."/>
            <person name="Swords F."/>
            <person name="Hooper C."/>
            <person name="Holzer A.S."/>
            <person name="Bass D."/>
            <person name="Burki F."/>
        </authorList>
    </citation>
    <scope>NUCLEOTIDE SEQUENCE [LARGE SCALE GENOMIC DNA]</scope>
    <source>
        <strain evidence="11">20-A016</strain>
    </source>
</reference>
<evidence type="ECO:0000256" key="4">
    <source>
        <dbReference type="ARBA" id="ARBA00022491"/>
    </source>
</evidence>
<keyword evidence="12" id="KW-1185">Reference proteome</keyword>